<dbReference type="SUPFAM" id="SSF52540">
    <property type="entry name" value="P-loop containing nucleoside triphosphate hydrolases"/>
    <property type="match status" value="1"/>
</dbReference>
<evidence type="ECO:0000256" key="1">
    <source>
        <dbReference type="ARBA" id="ARBA00007220"/>
    </source>
</evidence>
<dbReference type="PANTHER" id="PTHR23359">
    <property type="entry name" value="NUCLEOTIDE KINASE"/>
    <property type="match status" value="1"/>
</dbReference>
<dbReference type="PRINTS" id="PR00094">
    <property type="entry name" value="ADENYLTKNASE"/>
</dbReference>
<evidence type="ECO:0000259" key="7">
    <source>
        <dbReference type="Pfam" id="PF01331"/>
    </source>
</evidence>
<dbReference type="CDD" id="cd01428">
    <property type="entry name" value="ADK"/>
    <property type="match status" value="1"/>
</dbReference>
<proteinExistence type="inferred from homology"/>
<dbReference type="AlphaFoldDB" id="L8HGJ8"/>
<evidence type="ECO:0000256" key="5">
    <source>
        <dbReference type="RuleBase" id="RU003330"/>
    </source>
</evidence>
<organism evidence="9 10">
    <name type="scientific">Acanthamoeba castellanii (strain ATCC 30010 / Neff)</name>
    <dbReference type="NCBI Taxonomy" id="1257118"/>
    <lineage>
        <taxon>Eukaryota</taxon>
        <taxon>Amoebozoa</taxon>
        <taxon>Discosea</taxon>
        <taxon>Longamoebia</taxon>
        <taxon>Centramoebida</taxon>
        <taxon>Acanthamoebidae</taxon>
        <taxon>Acanthamoeba</taxon>
    </lineage>
</organism>
<evidence type="ECO:0000259" key="8">
    <source>
        <dbReference type="Pfam" id="PF05191"/>
    </source>
</evidence>
<dbReference type="Gene3D" id="3.40.50.300">
    <property type="entry name" value="P-loop containing nucleotide triphosphate hydrolases"/>
    <property type="match status" value="1"/>
</dbReference>
<dbReference type="InterPro" id="IPR027417">
    <property type="entry name" value="P-loop_NTPase"/>
</dbReference>
<dbReference type="RefSeq" id="XP_004353084.1">
    <property type="nucleotide sequence ID" value="XM_004353032.1"/>
</dbReference>
<keyword evidence="2 5" id="KW-0808">Transferase</keyword>
<dbReference type="HAMAP" id="MF_00235">
    <property type="entry name" value="Adenylate_kinase_Adk"/>
    <property type="match status" value="1"/>
</dbReference>
<evidence type="ECO:0000256" key="3">
    <source>
        <dbReference type="ARBA" id="ARBA00022741"/>
    </source>
</evidence>
<dbReference type="EMBL" id="KB007857">
    <property type="protein sequence ID" value="ELR23556.1"/>
    <property type="molecule type" value="Genomic_DNA"/>
</dbReference>
<dbReference type="VEuPathDB" id="AmoebaDB:ACA1_071780"/>
<name>L8HGJ8_ACACF</name>
<dbReference type="InterPro" id="IPR007862">
    <property type="entry name" value="Adenylate_kinase_lid-dom"/>
</dbReference>
<dbReference type="GO" id="GO:0005524">
    <property type="term" value="F:ATP binding"/>
    <property type="evidence" value="ECO:0007669"/>
    <property type="project" value="InterPro"/>
</dbReference>
<keyword evidence="3" id="KW-0547">Nucleotide-binding</keyword>
<dbReference type="InterPro" id="IPR001339">
    <property type="entry name" value="mRNA_cap_enzyme_adenylation"/>
</dbReference>
<evidence type="ECO:0000256" key="4">
    <source>
        <dbReference type="ARBA" id="ARBA00022777"/>
    </source>
</evidence>
<dbReference type="STRING" id="1257118.L8HGJ8"/>
<evidence type="ECO:0000313" key="9">
    <source>
        <dbReference type="EMBL" id="ELR23556.1"/>
    </source>
</evidence>
<reference evidence="9 10" key="1">
    <citation type="journal article" date="2013" name="Genome Biol.">
        <title>Genome of Acanthamoeba castellanii highlights extensive lateral gene transfer and early evolution of tyrosine kinase signaling.</title>
        <authorList>
            <person name="Clarke M."/>
            <person name="Lohan A.J."/>
            <person name="Liu B."/>
            <person name="Lagkouvardos I."/>
            <person name="Roy S."/>
            <person name="Zafar N."/>
            <person name="Bertelli C."/>
            <person name="Schilde C."/>
            <person name="Kianianmomeni A."/>
            <person name="Burglin T.R."/>
            <person name="Frech C."/>
            <person name="Turcotte B."/>
            <person name="Kopec K.O."/>
            <person name="Synnott J.M."/>
            <person name="Choo C."/>
            <person name="Paponov I."/>
            <person name="Finkler A."/>
            <person name="Soon Heng Tan C."/>
            <person name="Hutchins A.P."/>
            <person name="Weinmeier T."/>
            <person name="Rattei T."/>
            <person name="Chu J.S."/>
            <person name="Gimenez G."/>
            <person name="Irimia M."/>
            <person name="Rigden D.J."/>
            <person name="Fitzpatrick D.A."/>
            <person name="Lorenzo-Morales J."/>
            <person name="Bateman A."/>
            <person name="Chiu C.H."/>
            <person name="Tang P."/>
            <person name="Hegemann P."/>
            <person name="Fromm H."/>
            <person name="Raoult D."/>
            <person name="Greub G."/>
            <person name="Miranda-Saavedra D."/>
            <person name="Chen N."/>
            <person name="Nash P."/>
            <person name="Ginger M.L."/>
            <person name="Horn M."/>
            <person name="Schaap P."/>
            <person name="Caler L."/>
            <person name="Loftus B."/>
        </authorList>
    </citation>
    <scope>NUCLEOTIDE SEQUENCE [LARGE SCALE GENOMIC DNA]</scope>
    <source>
        <strain evidence="9 10">Neff</strain>
    </source>
</reference>
<feature type="compositionally biased region" description="Acidic residues" evidence="6">
    <location>
        <begin position="372"/>
        <end position="384"/>
    </location>
</feature>
<evidence type="ECO:0000256" key="6">
    <source>
        <dbReference type="SAM" id="MobiDB-lite"/>
    </source>
</evidence>
<keyword evidence="10" id="KW-1185">Reference proteome</keyword>
<gene>
    <name evidence="9" type="ORF">ACA1_071780</name>
</gene>
<feature type="region of interest" description="Disordered" evidence="6">
    <location>
        <begin position="455"/>
        <end position="502"/>
    </location>
</feature>
<dbReference type="Pfam" id="PF01331">
    <property type="entry name" value="mRNA_cap_enzyme"/>
    <property type="match status" value="1"/>
</dbReference>
<feature type="compositionally biased region" description="Basic and acidic residues" evidence="6">
    <location>
        <begin position="466"/>
        <end position="475"/>
    </location>
</feature>
<dbReference type="GeneID" id="14924537"/>
<sequence>MRCTGPPGAGKGSQCRRLAEQYNLEHISCGELMRHQKAMGTMLGQYLDDHWQLHKLSAIATDLVVHTIKKAQASGKGFILDGSPRTPREAEMLAMAFTANGIGLDGVIELVVSEEVATRRLLARRVHQPSGRIYNLGTCPPQKPGVDDVTGEELTQRADDLTAQGIEVRFRAYDAYGAQVHSFFEKPESGVPLYFKVDAGVDDLDAVHAELQRVVAPLVDINSKRSVFSFVRGGDEDKADLDDRDSEKATTAGMAGGQRVGAADSAVILQQIKLLVRSSKPASRFPGSHPVALTSKNIKQLLDDDYRVAPKIDGERRFLALLDERLYLIDRRMRVELFPAIRFPARYNRTIFDGEVVAVDQPPTAEGKNENENESDNDNENENESEATRRWYFVIFDVVCAEGEYVCHMPLHERLNLAKPVIESVEAAPFELTFQDYHPLDRIHAVFRQQRLHHVGGGQGDETEAEAGKNEKEKSDDDDGEEDDDDNASFFPTDGLLFAGVL</sequence>
<dbReference type="OrthoDB" id="439792at2759"/>
<dbReference type="Pfam" id="PF05191">
    <property type="entry name" value="ADK_lid"/>
    <property type="match status" value="1"/>
</dbReference>
<dbReference type="Pfam" id="PF00406">
    <property type="entry name" value="ADK"/>
    <property type="match status" value="1"/>
</dbReference>
<dbReference type="GO" id="GO:0004484">
    <property type="term" value="F:mRNA guanylyltransferase activity"/>
    <property type="evidence" value="ECO:0007669"/>
    <property type="project" value="InterPro"/>
</dbReference>
<feature type="region of interest" description="Disordered" evidence="6">
    <location>
        <begin position="361"/>
        <end position="384"/>
    </location>
</feature>
<feature type="compositionally biased region" description="Acidic residues" evidence="6">
    <location>
        <begin position="476"/>
        <end position="487"/>
    </location>
</feature>
<dbReference type="Gene3D" id="3.30.470.30">
    <property type="entry name" value="DNA ligase/mRNA capping enzyme"/>
    <property type="match status" value="1"/>
</dbReference>
<dbReference type="GO" id="GO:0006370">
    <property type="term" value="P:7-methylguanosine mRNA capping"/>
    <property type="evidence" value="ECO:0007669"/>
    <property type="project" value="InterPro"/>
</dbReference>
<evidence type="ECO:0000313" key="10">
    <source>
        <dbReference type="Proteomes" id="UP000011083"/>
    </source>
</evidence>
<dbReference type="Proteomes" id="UP000011083">
    <property type="component" value="Unassembled WGS sequence"/>
</dbReference>
<comment type="similarity">
    <text evidence="1 5">Belongs to the adenylate kinase family.</text>
</comment>
<dbReference type="KEGG" id="acan:ACA1_071780"/>
<dbReference type="InterPro" id="IPR000850">
    <property type="entry name" value="Adenylat/UMP-CMP_kin"/>
</dbReference>
<dbReference type="InterPro" id="IPR036193">
    <property type="entry name" value="ADK_active_lid_dom_sf"/>
</dbReference>
<dbReference type="GO" id="GO:0004017">
    <property type="term" value="F:AMP kinase activity"/>
    <property type="evidence" value="ECO:0007669"/>
    <property type="project" value="InterPro"/>
</dbReference>
<feature type="domain" description="Adenylate kinase active site lid" evidence="8">
    <location>
        <begin position="124"/>
        <end position="159"/>
    </location>
</feature>
<feature type="domain" description="mRNA capping enzyme adenylation" evidence="7">
    <location>
        <begin position="289"/>
        <end position="361"/>
    </location>
</feature>
<protein>
    <submittedName>
        <fullName evidence="9">Adenylate kinase</fullName>
    </submittedName>
</protein>
<accession>L8HGJ8</accession>
<dbReference type="SUPFAM" id="SSF57774">
    <property type="entry name" value="Microbial and mitochondrial ADK, insert 'zinc finger' domain"/>
    <property type="match status" value="1"/>
</dbReference>
<dbReference type="SUPFAM" id="SSF56091">
    <property type="entry name" value="DNA ligase/mRNA capping enzyme, catalytic domain"/>
    <property type="match status" value="1"/>
</dbReference>
<evidence type="ECO:0000256" key="2">
    <source>
        <dbReference type="ARBA" id="ARBA00022679"/>
    </source>
</evidence>
<keyword evidence="4 5" id="KW-0418">Kinase</keyword>